<accession>A0A0G0PXS2</accession>
<proteinExistence type="predicted"/>
<dbReference type="STRING" id="1618345.UT18_C0012G0038"/>
<dbReference type="Pfam" id="PF01924">
    <property type="entry name" value="HypD"/>
    <property type="match status" value="1"/>
</dbReference>
<dbReference type="Proteomes" id="UP000034207">
    <property type="component" value="Unassembled WGS sequence"/>
</dbReference>
<dbReference type="AlphaFoldDB" id="A0A0G0PXS2"/>
<dbReference type="GO" id="GO:0070025">
    <property type="term" value="F:carbon monoxide binding"/>
    <property type="evidence" value="ECO:0007669"/>
    <property type="project" value="TreeGrafter"/>
</dbReference>
<dbReference type="GO" id="GO:0051539">
    <property type="term" value="F:4 iron, 4 sulfur cluster binding"/>
    <property type="evidence" value="ECO:0007669"/>
    <property type="project" value="TreeGrafter"/>
</dbReference>
<dbReference type="PANTHER" id="PTHR30149:SF0">
    <property type="entry name" value="HYDROGENASE MATURATION FACTOR HYPD"/>
    <property type="match status" value="1"/>
</dbReference>
<dbReference type="PATRIC" id="fig|1618345.3.peg.780"/>
<dbReference type="InterPro" id="IPR042243">
    <property type="entry name" value="HypD_1"/>
</dbReference>
<sequence>MKILKDINNKAKHLKKPIKIMEVCGTHTMAIAKNGLKSLLPENIQLISGPGCPVCVTDQSDIEKIIYLSLL</sequence>
<feature type="non-terminal residue" evidence="1">
    <location>
        <position position="71"/>
    </location>
</feature>
<evidence type="ECO:0000313" key="2">
    <source>
        <dbReference type="Proteomes" id="UP000034207"/>
    </source>
</evidence>
<organism evidence="1 2">
    <name type="scientific">candidate division CPR2 bacterium GW2011_GWC2_39_10</name>
    <dbReference type="NCBI Taxonomy" id="1618345"/>
    <lineage>
        <taxon>Bacteria</taxon>
        <taxon>Bacteria division CPR2</taxon>
    </lineage>
</organism>
<dbReference type="PANTHER" id="PTHR30149">
    <property type="entry name" value="HYDROGENASE PROTEIN ASSEMBLY PROTEIN HYPD"/>
    <property type="match status" value="1"/>
</dbReference>
<dbReference type="InterPro" id="IPR002780">
    <property type="entry name" value="Hyd_form_HypD"/>
</dbReference>
<name>A0A0G0PXS2_UNCC2</name>
<dbReference type="GO" id="GO:0051604">
    <property type="term" value="P:protein maturation"/>
    <property type="evidence" value="ECO:0007669"/>
    <property type="project" value="TreeGrafter"/>
</dbReference>
<dbReference type="GO" id="GO:0005506">
    <property type="term" value="F:iron ion binding"/>
    <property type="evidence" value="ECO:0007669"/>
    <property type="project" value="TreeGrafter"/>
</dbReference>
<dbReference type="Gene3D" id="3.40.50.11750">
    <property type="entry name" value="HypD, alpha/beta domain 1"/>
    <property type="match status" value="1"/>
</dbReference>
<reference evidence="1 2" key="1">
    <citation type="journal article" date="2015" name="Nature">
        <title>rRNA introns, odd ribosomes, and small enigmatic genomes across a large radiation of phyla.</title>
        <authorList>
            <person name="Brown C.T."/>
            <person name="Hug L.A."/>
            <person name="Thomas B.C."/>
            <person name="Sharon I."/>
            <person name="Castelle C.J."/>
            <person name="Singh A."/>
            <person name="Wilkins M.J."/>
            <person name="Williams K.H."/>
            <person name="Banfield J.F."/>
        </authorList>
    </citation>
    <scope>NUCLEOTIDE SEQUENCE [LARGE SCALE GENOMIC DNA]</scope>
</reference>
<protein>
    <submittedName>
        <fullName evidence="1">(NiFe) hydrogenase maturation protein</fullName>
    </submittedName>
</protein>
<gene>
    <name evidence="1" type="ORF">UT18_C0012G0038</name>
</gene>
<comment type="caution">
    <text evidence="1">The sequence shown here is derived from an EMBL/GenBank/DDBJ whole genome shotgun (WGS) entry which is preliminary data.</text>
</comment>
<evidence type="ECO:0000313" key="1">
    <source>
        <dbReference type="EMBL" id="KKQ94186.1"/>
    </source>
</evidence>
<dbReference type="EMBL" id="LBVV01000012">
    <property type="protein sequence ID" value="KKQ94186.1"/>
    <property type="molecule type" value="Genomic_DNA"/>
</dbReference>